<keyword evidence="6 7" id="KW-0503">Monooxygenase</keyword>
<dbReference type="AlphaFoldDB" id="A0A150RWF1"/>
<dbReference type="InterPro" id="IPR036396">
    <property type="entry name" value="Cyt_P450_sf"/>
</dbReference>
<comment type="similarity">
    <text evidence="1 7">Belongs to the cytochrome P450 family.</text>
</comment>
<dbReference type="SUPFAM" id="SSF48264">
    <property type="entry name" value="Cytochrome P450"/>
    <property type="match status" value="1"/>
</dbReference>
<name>A0A150RWF1_SORCE</name>
<evidence type="ECO:0000256" key="2">
    <source>
        <dbReference type="ARBA" id="ARBA00022617"/>
    </source>
</evidence>
<dbReference type="PANTHER" id="PTHR46696">
    <property type="entry name" value="P450, PUTATIVE (EUROFUNG)-RELATED"/>
    <property type="match status" value="1"/>
</dbReference>
<comment type="caution">
    <text evidence="8">The sequence shown here is derived from an EMBL/GenBank/DDBJ whole genome shotgun (WGS) entry which is preliminary data.</text>
</comment>
<dbReference type="InterPro" id="IPR002397">
    <property type="entry name" value="Cyt_P450_B"/>
</dbReference>
<dbReference type="Pfam" id="PF00067">
    <property type="entry name" value="p450"/>
    <property type="match status" value="1"/>
</dbReference>
<proteinExistence type="inferred from homology"/>
<dbReference type="InterPro" id="IPR001128">
    <property type="entry name" value="Cyt_P450"/>
</dbReference>
<dbReference type="CDD" id="cd20625">
    <property type="entry name" value="CYP164-like"/>
    <property type="match status" value="1"/>
</dbReference>
<evidence type="ECO:0000256" key="5">
    <source>
        <dbReference type="ARBA" id="ARBA00023004"/>
    </source>
</evidence>
<dbReference type="GO" id="GO:0004497">
    <property type="term" value="F:monooxygenase activity"/>
    <property type="evidence" value="ECO:0007669"/>
    <property type="project" value="UniProtKB-KW"/>
</dbReference>
<dbReference type="GO" id="GO:0020037">
    <property type="term" value="F:heme binding"/>
    <property type="evidence" value="ECO:0007669"/>
    <property type="project" value="InterPro"/>
</dbReference>
<dbReference type="PRINTS" id="PR00359">
    <property type="entry name" value="BP450"/>
</dbReference>
<evidence type="ECO:0000256" key="6">
    <source>
        <dbReference type="ARBA" id="ARBA00023033"/>
    </source>
</evidence>
<dbReference type="GO" id="GO:0016705">
    <property type="term" value="F:oxidoreductase activity, acting on paired donors, with incorporation or reduction of molecular oxygen"/>
    <property type="evidence" value="ECO:0007669"/>
    <property type="project" value="InterPro"/>
</dbReference>
<sequence>MLRYTIPSTHRSRSTMAAHGTVPRYDLLSPEFFANPHPTFQRMRAEDPVYWDPQLNVYCLTRYDDVQLITRDPRFSAERVDYYISGAPPALREKLKRYDEFISHWMVLADPPRHTRLRSLVAKGFTTQVVEGLRPLVQRIANEMIDAVRADGRMDIVRDLAYPLPGLVIGKLLRISPEDNRQLKQWSDAIFTLLGAPSPDEEIIDRGHQGVLGFEAYLRDLVKERRARPGDDVLSRLLLAEEQGSVLSDAELVSTCALLIASGHETTTHLIGNGALALIKNPDQLQKLRESPEVIDKAVEEILRFDGVAYQSTRRAREDVEIRGVRIEAGKIAFGFLHAANRDPARFPEPDRLDILRKDNRHVAFGGGIHFCLGAQMARVQAQAVLDTIVRRLPDLAVAEPHLEWIQSFLVRGLRALPVTFSA</sequence>
<protein>
    <recommendedName>
        <fullName evidence="10">Cytochrome P450</fullName>
    </recommendedName>
</protein>
<accession>A0A150RWF1</accession>
<organism evidence="8 9">
    <name type="scientific">Sorangium cellulosum</name>
    <name type="common">Polyangium cellulosum</name>
    <dbReference type="NCBI Taxonomy" id="56"/>
    <lineage>
        <taxon>Bacteria</taxon>
        <taxon>Pseudomonadati</taxon>
        <taxon>Myxococcota</taxon>
        <taxon>Polyangia</taxon>
        <taxon>Polyangiales</taxon>
        <taxon>Polyangiaceae</taxon>
        <taxon>Sorangium</taxon>
    </lineage>
</organism>
<keyword evidence="4 7" id="KW-0560">Oxidoreductase</keyword>
<keyword evidence="2 7" id="KW-0349">Heme</keyword>
<evidence type="ECO:0008006" key="10">
    <source>
        <dbReference type="Google" id="ProtNLM"/>
    </source>
</evidence>
<evidence type="ECO:0000256" key="3">
    <source>
        <dbReference type="ARBA" id="ARBA00022723"/>
    </source>
</evidence>
<dbReference type="FunFam" id="1.10.630.10:FF:000018">
    <property type="entry name" value="Cytochrome P450 monooxygenase"/>
    <property type="match status" value="1"/>
</dbReference>
<dbReference type="EMBL" id="JEMB01001925">
    <property type="protein sequence ID" value="KYF84446.1"/>
    <property type="molecule type" value="Genomic_DNA"/>
</dbReference>
<evidence type="ECO:0000256" key="1">
    <source>
        <dbReference type="ARBA" id="ARBA00010617"/>
    </source>
</evidence>
<dbReference type="Gene3D" id="1.10.630.10">
    <property type="entry name" value="Cytochrome P450"/>
    <property type="match status" value="1"/>
</dbReference>
<gene>
    <name evidence="8" type="ORF">BE17_49340</name>
</gene>
<keyword evidence="3 7" id="KW-0479">Metal-binding</keyword>
<dbReference type="InterPro" id="IPR017972">
    <property type="entry name" value="Cyt_P450_CS"/>
</dbReference>
<dbReference type="GO" id="GO:0005506">
    <property type="term" value="F:iron ion binding"/>
    <property type="evidence" value="ECO:0007669"/>
    <property type="project" value="InterPro"/>
</dbReference>
<dbReference type="PANTHER" id="PTHR46696:SF1">
    <property type="entry name" value="CYTOCHROME P450 YJIB-RELATED"/>
    <property type="match status" value="1"/>
</dbReference>
<keyword evidence="5 7" id="KW-0408">Iron</keyword>
<reference evidence="8 9" key="1">
    <citation type="submission" date="2014-02" db="EMBL/GenBank/DDBJ databases">
        <title>The small core and large imbalanced accessory genome model reveals a collaborative survival strategy of Sorangium cellulosum strains in nature.</title>
        <authorList>
            <person name="Han K."/>
            <person name="Peng R."/>
            <person name="Blom J."/>
            <person name="Li Y.-Z."/>
        </authorList>
    </citation>
    <scope>NUCLEOTIDE SEQUENCE [LARGE SCALE GENOMIC DNA]</scope>
    <source>
        <strain evidence="8 9">So0011-07</strain>
    </source>
</reference>
<evidence type="ECO:0000256" key="7">
    <source>
        <dbReference type="RuleBase" id="RU000461"/>
    </source>
</evidence>
<dbReference type="PROSITE" id="PS00086">
    <property type="entry name" value="CYTOCHROME_P450"/>
    <property type="match status" value="1"/>
</dbReference>
<evidence type="ECO:0000256" key="4">
    <source>
        <dbReference type="ARBA" id="ARBA00023002"/>
    </source>
</evidence>
<dbReference type="Proteomes" id="UP000075635">
    <property type="component" value="Unassembled WGS sequence"/>
</dbReference>
<evidence type="ECO:0000313" key="8">
    <source>
        <dbReference type="EMBL" id="KYF84446.1"/>
    </source>
</evidence>
<evidence type="ECO:0000313" key="9">
    <source>
        <dbReference type="Proteomes" id="UP000075635"/>
    </source>
</evidence>